<dbReference type="OrthoDB" id="10250320at2759"/>
<organism evidence="3 4">
    <name type="scientific">Diacronema lutheri</name>
    <name type="common">Unicellular marine alga</name>
    <name type="synonym">Monochrysis lutheri</name>
    <dbReference type="NCBI Taxonomy" id="2081491"/>
    <lineage>
        <taxon>Eukaryota</taxon>
        <taxon>Haptista</taxon>
        <taxon>Haptophyta</taxon>
        <taxon>Pavlovophyceae</taxon>
        <taxon>Pavlovales</taxon>
        <taxon>Pavlovaceae</taxon>
        <taxon>Diacronema</taxon>
    </lineage>
</organism>
<dbReference type="AlphaFoldDB" id="A0A8J5XD21"/>
<sequence length="395" mass="43656">MSAGVEFPTRATSVEAWLSAIRMERYAQQLSGVGVADLPSLTAERCTELGIVMPGHRNRIVLAANHLLSPGDGAARMDVDAGDDERSVGKAASAGTTPMARPTLAARGLAEGRSVDLSGPLAARAQQQIFLAQRRPAEASKYNSTSTMYITSTISKPQISEMIFCVAIVLHDRICADEVGPDLEAHHIEMQVEYPFLSEDNNPLYSEPGSPSQLRRTRLRRERVRPSEALISETIKSVYDSAHFSDECVVIALIYIERLLNNTAVKVLSSTWRPIVLAAIIVAQKVFDDNCLTNADFSAFCPMFSLREINHLENRFLELLQYNVSVSASTYAALYFHVQTLCQHAATEQRTPLNLEAARVIEAKVSARQLEIHESRKARSEMEPFRLGRKPAVMN</sequence>
<dbReference type="CDD" id="cd20540">
    <property type="entry name" value="CYCLIN_CCNY_like"/>
    <property type="match status" value="1"/>
</dbReference>
<dbReference type="Pfam" id="PF00536">
    <property type="entry name" value="SAM_1"/>
    <property type="match status" value="1"/>
</dbReference>
<evidence type="ECO:0000313" key="4">
    <source>
        <dbReference type="Proteomes" id="UP000751190"/>
    </source>
</evidence>
<dbReference type="SMART" id="SM00454">
    <property type="entry name" value="SAM"/>
    <property type="match status" value="1"/>
</dbReference>
<proteinExistence type="predicted"/>
<dbReference type="InterPro" id="IPR013761">
    <property type="entry name" value="SAM/pointed_sf"/>
</dbReference>
<accession>A0A8J5XD21</accession>
<dbReference type="Gene3D" id="1.10.472.10">
    <property type="entry name" value="Cyclin-like"/>
    <property type="match status" value="1"/>
</dbReference>
<feature type="region of interest" description="Disordered" evidence="1">
    <location>
        <begin position="83"/>
        <end position="102"/>
    </location>
</feature>
<dbReference type="SUPFAM" id="SSF47954">
    <property type="entry name" value="Cyclin-like"/>
    <property type="match status" value="1"/>
</dbReference>
<dbReference type="Gene3D" id="1.10.150.50">
    <property type="entry name" value="Transcription Factor, Ets-1"/>
    <property type="match status" value="1"/>
</dbReference>
<dbReference type="Pfam" id="PF08613">
    <property type="entry name" value="Cyclin"/>
    <property type="match status" value="1"/>
</dbReference>
<evidence type="ECO:0000313" key="3">
    <source>
        <dbReference type="EMBL" id="KAG8461488.1"/>
    </source>
</evidence>
<dbReference type="EMBL" id="JAGTXO010000025">
    <property type="protein sequence ID" value="KAG8461488.1"/>
    <property type="molecule type" value="Genomic_DNA"/>
</dbReference>
<protein>
    <recommendedName>
        <fullName evidence="2">SAM domain-containing protein</fullName>
    </recommendedName>
</protein>
<reference evidence="3" key="1">
    <citation type="submission" date="2021-05" db="EMBL/GenBank/DDBJ databases">
        <title>The genome of the haptophyte Pavlova lutheri (Diacronema luteri, Pavlovales) - a model for lipid biosynthesis in eukaryotic algae.</title>
        <authorList>
            <person name="Hulatt C.J."/>
            <person name="Posewitz M.C."/>
        </authorList>
    </citation>
    <scope>NUCLEOTIDE SEQUENCE</scope>
    <source>
        <strain evidence="3">NIVA-4/92</strain>
    </source>
</reference>
<gene>
    <name evidence="3" type="ORF">KFE25_001092</name>
</gene>
<feature type="domain" description="SAM" evidence="2">
    <location>
        <begin position="9"/>
        <end position="70"/>
    </location>
</feature>
<dbReference type="InterPro" id="IPR036915">
    <property type="entry name" value="Cyclin-like_sf"/>
</dbReference>
<name>A0A8J5XD21_DIALT</name>
<evidence type="ECO:0000256" key="1">
    <source>
        <dbReference type="SAM" id="MobiDB-lite"/>
    </source>
</evidence>
<dbReference type="InterPro" id="IPR013922">
    <property type="entry name" value="Cyclin_PHO80-like"/>
</dbReference>
<dbReference type="PANTHER" id="PTHR14248">
    <property type="entry name" value="CYCLIN Y, ISOFORM A"/>
    <property type="match status" value="1"/>
</dbReference>
<dbReference type="PROSITE" id="PS50105">
    <property type="entry name" value="SAM_DOMAIN"/>
    <property type="match status" value="1"/>
</dbReference>
<keyword evidence="4" id="KW-1185">Reference proteome</keyword>
<dbReference type="InterPro" id="IPR001660">
    <property type="entry name" value="SAM"/>
</dbReference>
<comment type="caution">
    <text evidence="3">The sequence shown here is derived from an EMBL/GenBank/DDBJ whole genome shotgun (WGS) entry which is preliminary data.</text>
</comment>
<dbReference type="GO" id="GO:0019901">
    <property type="term" value="F:protein kinase binding"/>
    <property type="evidence" value="ECO:0007669"/>
    <property type="project" value="InterPro"/>
</dbReference>
<dbReference type="SUPFAM" id="SSF47769">
    <property type="entry name" value="SAM/Pointed domain"/>
    <property type="match status" value="1"/>
</dbReference>
<dbReference type="Proteomes" id="UP000751190">
    <property type="component" value="Unassembled WGS sequence"/>
</dbReference>
<evidence type="ECO:0000259" key="2">
    <source>
        <dbReference type="PROSITE" id="PS50105"/>
    </source>
</evidence>